<sequence length="233" mass="26366">MSEIFKDTKELEEFFKNLGIEYRFSCYYEKNGEGCHLLGEYMSKIEADLKRSSKVFKDNCDDNRFGRSCTQYGISLLQGRGCDPDVKKALEYFGRGCQLGDNEGCFYSGQLLSGSDAQYKDAIEPNIKKSVEQLAKGCEMSENGIIAAECCFYVHSFYLLGKNGCEKDLSKALKFGIKGCELDNLESCNNLSQMYALGMGTPKDEGLAKKYRNKSIDMMEQISNYRNIETQRT</sequence>
<dbReference type="Pfam" id="PF08238">
    <property type="entry name" value="Sel1"/>
    <property type="match status" value="3"/>
</dbReference>
<evidence type="ECO:0000313" key="3">
    <source>
        <dbReference type="EMBL" id="CAD7657975.1"/>
    </source>
</evidence>
<keyword evidence="2" id="KW-0677">Repeat</keyword>
<dbReference type="InterPro" id="IPR011990">
    <property type="entry name" value="TPR-like_helical_dom_sf"/>
</dbReference>
<dbReference type="EMBL" id="CAJPVJ010014040">
    <property type="protein sequence ID" value="CAG2175161.1"/>
    <property type="molecule type" value="Genomic_DNA"/>
</dbReference>
<organism evidence="3">
    <name type="scientific">Oppiella nova</name>
    <dbReference type="NCBI Taxonomy" id="334625"/>
    <lineage>
        <taxon>Eukaryota</taxon>
        <taxon>Metazoa</taxon>
        <taxon>Ecdysozoa</taxon>
        <taxon>Arthropoda</taxon>
        <taxon>Chelicerata</taxon>
        <taxon>Arachnida</taxon>
        <taxon>Acari</taxon>
        <taxon>Acariformes</taxon>
        <taxon>Sarcoptiformes</taxon>
        <taxon>Oribatida</taxon>
        <taxon>Brachypylina</taxon>
        <taxon>Oppioidea</taxon>
        <taxon>Oppiidae</taxon>
        <taxon>Oppiella</taxon>
    </lineage>
</organism>
<evidence type="ECO:0000313" key="5">
    <source>
        <dbReference type="Proteomes" id="UP000728032"/>
    </source>
</evidence>
<dbReference type="EMBL" id="OC928865">
    <property type="protein sequence ID" value="CAD7657975.1"/>
    <property type="molecule type" value="Genomic_DNA"/>
</dbReference>
<evidence type="ECO:0000256" key="2">
    <source>
        <dbReference type="ARBA" id="ARBA00022737"/>
    </source>
</evidence>
<comment type="similarity">
    <text evidence="1">Belongs to the hcp beta-lactamase family.</text>
</comment>
<proteinExistence type="inferred from homology"/>
<dbReference type="PANTHER" id="PTHR13891:SF1">
    <property type="entry name" value="CYTOCHROME C OXIDASE ASSEMBLY FACTOR 7"/>
    <property type="match status" value="1"/>
</dbReference>
<dbReference type="OrthoDB" id="272077at2759"/>
<accession>A0A7R9MD57</accession>
<evidence type="ECO:0000256" key="1">
    <source>
        <dbReference type="ARBA" id="ARBA00008486"/>
    </source>
</evidence>
<dbReference type="EMBL" id="CAJPVJ010014040">
    <property type="protein sequence ID" value="CAG2175162.1"/>
    <property type="molecule type" value="Genomic_DNA"/>
</dbReference>
<dbReference type="InterPro" id="IPR040239">
    <property type="entry name" value="HcpB-like"/>
</dbReference>
<dbReference type="Proteomes" id="UP000728032">
    <property type="component" value="Unassembled WGS sequence"/>
</dbReference>
<dbReference type="PANTHER" id="PTHR13891">
    <property type="entry name" value="CYTOCHROME C OXIDASE ASSEMBLY FACTOR 7"/>
    <property type="match status" value="1"/>
</dbReference>
<name>A0A7R9MD57_9ACAR</name>
<gene>
    <name evidence="3" type="ORF">ONB1V03_LOCUS14600</name>
    <name evidence="4" type="ORF">ONB1V03_LOCUS14601</name>
</gene>
<dbReference type="AlphaFoldDB" id="A0A7R9MD57"/>
<keyword evidence="5" id="KW-1185">Reference proteome</keyword>
<dbReference type="SMART" id="SM00671">
    <property type="entry name" value="SEL1"/>
    <property type="match status" value="3"/>
</dbReference>
<evidence type="ECO:0000313" key="4">
    <source>
        <dbReference type="EMBL" id="CAD7657976.1"/>
    </source>
</evidence>
<dbReference type="InterPro" id="IPR006597">
    <property type="entry name" value="Sel1-like"/>
</dbReference>
<dbReference type="SUPFAM" id="SSF81901">
    <property type="entry name" value="HCP-like"/>
    <property type="match status" value="2"/>
</dbReference>
<dbReference type="GO" id="GO:0005758">
    <property type="term" value="C:mitochondrial intermembrane space"/>
    <property type="evidence" value="ECO:0007669"/>
    <property type="project" value="TreeGrafter"/>
</dbReference>
<dbReference type="EMBL" id="OC928865">
    <property type="protein sequence ID" value="CAD7657976.1"/>
    <property type="molecule type" value="Genomic_DNA"/>
</dbReference>
<evidence type="ECO:0008006" key="6">
    <source>
        <dbReference type="Google" id="ProtNLM"/>
    </source>
</evidence>
<protein>
    <recommendedName>
        <fullName evidence="6">Cytochrome c oxidase assembly factor 7</fullName>
    </recommendedName>
</protein>
<reference evidence="3" key="1">
    <citation type="submission" date="2020-11" db="EMBL/GenBank/DDBJ databases">
        <authorList>
            <person name="Tran Van P."/>
        </authorList>
    </citation>
    <scope>NUCLEOTIDE SEQUENCE</scope>
</reference>
<dbReference type="Gene3D" id="1.25.40.10">
    <property type="entry name" value="Tetratricopeptide repeat domain"/>
    <property type="match status" value="1"/>
</dbReference>